<evidence type="ECO:0000256" key="1">
    <source>
        <dbReference type="SAM" id="MobiDB-lite"/>
    </source>
</evidence>
<protein>
    <submittedName>
        <fullName evidence="2">Acinus</fullName>
    </submittedName>
</protein>
<accession>S4PIE4</accession>
<dbReference type="PANTHER" id="PTHR46589">
    <property type="entry name" value="APOPTOTIC CHROMATIN CONDENSATION INDUCER IN THE NUCLEUS"/>
    <property type="match status" value="1"/>
</dbReference>
<dbReference type="EMBL" id="GAIX01005415">
    <property type="protein sequence ID" value="JAA87145.1"/>
    <property type="molecule type" value="Transcribed_RNA"/>
</dbReference>
<reference evidence="2" key="2">
    <citation type="submission" date="2013-05" db="EMBL/GenBank/DDBJ databases">
        <authorList>
            <person name="Carter J.-M."/>
            <person name="Baker S.C."/>
            <person name="Pink R."/>
            <person name="Carter D.R.F."/>
            <person name="Collins A."/>
            <person name="Tomlin J."/>
            <person name="Gibbs M."/>
            <person name="Breuker C.J."/>
        </authorList>
    </citation>
    <scope>NUCLEOTIDE SEQUENCE</scope>
    <source>
        <tissue evidence="2">Ovary</tissue>
    </source>
</reference>
<feature type="compositionally biased region" description="Basic and acidic residues" evidence="1">
    <location>
        <begin position="53"/>
        <end position="72"/>
    </location>
</feature>
<dbReference type="AlphaFoldDB" id="S4PIE4"/>
<feature type="region of interest" description="Disordered" evidence="1">
    <location>
        <begin position="1"/>
        <end position="72"/>
    </location>
</feature>
<proteinExistence type="predicted"/>
<dbReference type="Pfam" id="PF16294">
    <property type="entry name" value="RSB_motif"/>
    <property type="match status" value="1"/>
</dbReference>
<feature type="compositionally biased region" description="Basic and acidic residues" evidence="1">
    <location>
        <begin position="1"/>
        <end position="45"/>
    </location>
</feature>
<dbReference type="PANTHER" id="PTHR46589:SF1">
    <property type="entry name" value="APOPTOTIC CHROMATIN CONDENSATION INDUCER IN THE NUCLEUS"/>
    <property type="match status" value="1"/>
</dbReference>
<dbReference type="GO" id="GO:0061574">
    <property type="term" value="C:ASAP complex"/>
    <property type="evidence" value="ECO:0007669"/>
    <property type="project" value="TreeGrafter"/>
</dbReference>
<dbReference type="GO" id="GO:0008380">
    <property type="term" value="P:RNA splicing"/>
    <property type="evidence" value="ECO:0007669"/>
    <property type="project" value="TreeGrafter"/>
</dbReference>
<reference evidence="2" key="1">
    <citation type="journal article" date="2013" name="BMC Genomics">
        <title>Unscrambling butterfly oogenesis.</title>
        <authorList>
            <person name="Carter J.M."/>
            <person name="Baker S.C."/>
            <person name="Pink R."/>
            <person name="Carter D.R."/>
            <person name="Collins A."/>
            <person name="Tomlin J."/>
            <person name="Gibbs M."/>
            <person name="Breuker C.J."/>
        </authorList>
    </citation>
    <scope>NUCLEOTIDE SEQUENCE</scope>
    <source>
        <tissue evidence="2">Ovary</tissue>
    </source>
</reference>
<feature type="compositionally biased region" description="Basic and acidic residues" evidence="1">
    <location>
        <begin position="104"/>
        <end position="120"/>
    </location>
</feature>
<evidence type="ECO:0000313" key="2">
    <source>
        <dbReference type="EMBL" id="JAA87145.1"/>
    </source>
</evidence>
<name>S4PIE4_9NEOP</name>
<dbReference type="GO" id="GO:0003723">
    <property type="term" value="F:RNA binding"/>
    <property type="evidence" value="ECO:0007669"/>
    <property type="project" value="TreeGrafter"/>
</dbReference>
<dbReference type="GO" id="GO:0071011">
    <property type="term" value="C:precatalytic spliceosome"/>
    <property type="evidence" value="ECO:0007669"/>
    <property type="project" value="TreeGrafter"/>
</dbReference>
<sequence>MKREKGELEKPWERKTAMREWDVGKNEKSKEVIRPDKNLKEERPPEKRRHRTIERSPEPARKFKKKEEEAPAKLLDDLFRKTKATPCIYWLPLSAETIAVKEEQRRQHMAEHERRLQELRRTHRRH</sequence>
<dbReference type="InterPro" id="IPR032552">
    <property type="entry name" value="RSB_motif"/>
</dbReference>
<feature type="region of interest" description="Disordered" evidence="1">
    <location>
        <begin position="104"/>
        <end position="126"/>
    </location>
</feature>
<dbReference type="InterPro" id="IPR052793">
    <property type="entry name" value="EJC-associated_protein"/>
</dbReference>
<organism evidence="2">
    <name type="scientific">Pararge aegeria</name>
    <name type="common">speckled wood butterfly</name>
    <dbReference type="NCBI Taxonomy" id="116150"/>
    <lineage>
        <taxon>Eukaryota</taxon>
        <taxon>Metazoa</taxon>
        <taxon>Ecdysozoa</taxon>
        <taxon>Arthropoda</taxon>
        <taxon>Hexapoda</taxon>
        <taxon>Insecta</taxon>
        <taxon>Pterygota</taxon>
        <taxon>Neoptera</taxon>
        <taxon>Endopterygota</taxon>
        <taxon>Lepidoptera</taxon>
        <taxon>Glossata</taxon>
        <taxon>Ditrysia</taxon>
        <taxon>Papilionoidea</taxon>
        <taxon>Nymphalidae</taxon>
        <taxon>Satyrinae</taxon>
        <taxon>Satyrini</taxon>
        <taxon>Parargina</taxon>
        <taxon>Pararge</taxon>
    </lineage>
</organism>